<accession>A0ABT2YAI6</accession>
<name>A0ABT2YAI6_9BURK</name>
<evidence type="ECO:0000313" key="2">
    <source>
        <dbReference type="Proteomes" id="UP001209701"/>
    </source>
</evidence>
<dbReference type="Proteomes" id="UP001209701">
    <property type="component" value="Unassembled WGS sequence"/>
</dbReference>
<reference evidence="1 2" key="1">
    <citation type="submission" date="2021-11" db="EMBL/GenBank/DDBJ databases">
        <authorList>
            <person name="Liang Q."/>
            <person name="Mou H."/>
            <person name="Liu Z."/>
        </authorList>
    </citation>
    <scope>NUCLEOTIDE SEQUENCE [LARGE SCALE GENOMIC DNA]</scope>
    <source>
        <strain evidence="1 2">CHU3</strain>
    </source>
</reference>
<sequence length="161" mass="17506">MALAWRWHELQDQRAVLSEQAGLLNKLADRESRATGAVAPANAADQQRRAWGLHAQLRPKQGEDWASRWLAVEQALPAGLQIQALEMEGASLRLEGLAPTADLVMQLVDALATQAANHGPGPVSEVVLTRLQRPETPAEAAAESNALRFEVVRRRANGRPS</sequence>
<comment type="caution">
    <text evidence="1">The sequence shown here is derived from an EMBL/GenBank/DDBJ whole genome shotgun (WGS) entry which is preliminary data.</text>
</comment>
<proteinExistence type="predicted"/>
<dbReference type="Pfam" id="PF05137">
    <property type="entry name" value="PilN"/>
    <property type="match status" value="1"/>
</dbReference>
<organism evidence="1 2">
    <name type="scientific">Roseateles oligotrophus</name>
    <dbReference type="NCBI Taxonomy" id="1769250"/>
    <lineage>
        <taxon>Bacteria</taxon>
        <taxon>Pseudomonadati</taxon>
        <taxon>Pseudomonadota</taxon>
        <taxon>Betaproteobacteria</taxon>
        <taxon>Burkholderiales</taxon>
        <taxon>Sphaerotilaceae</taxon>
        <taxon>Roseateles</taxon>
    </lineage>
</organism>
<dbReference type="InterPro" id="IPR007813">
    <property type="entry name" value="PilN"/>
</dbReference>
<evidence type="ECO:0000313" key="1">
    <source>
        <dbReference type="EMBL" id="MCV2367313.1"/>
    </source>
</evidence>
<keyword evidence="2" id="KW-1185">Reference proteome</keyword>
<dbReference type="EMBL" id="JAJIRN010000002">
    <property type="protein sequence ID" value="MCV2367313.1"/>
    <property type="molecule type" value="Genomic_DNA"/>
</dbReference>
<protein>
    <submittedName>
        <fullName evidence="1">PilN domain-containing protein</fullName>
    </submittedName>
</protein>
<gene>
    <name evidence="1" type="ORF">LNV07_04295</name>
</gene>